<evidence type="ECO:0000256" key="1">
    <source>
        <dbReference type="SAM" id="MobiDB-lite"/>
    </source>
</evidence>
<dbReference type="EMBL" id="CP002831">
    <property type="protein sequence ID" value="AFC25599.1"/>
    <property type="molecule type" value="Genomic_DNA"/>
</dbReference>
<proteinExistence type="predicted"/>
<dbReference type="AlphaFoldDB" id="H6LAK6"/>
<feature type="compositionally biased region" description="Basic and acidic residues" evidence="1">
    <location>
        <begin position="24"/>
        <end position="45"/>
    </location>
</feature>
<name>H6LAK6_SAPGL</name>
<dbReference type="HOGENOM" id="CLU_3205123_0_0_10"/>
<evidence type="ECO:0000313" key="3">
    <source>
        <dbReference type="Proteomes" id="UP000007519"/>
    </source>
</evidence>
<keyword evidence="3" id="KW-1185">Reference proteome</keyword>
<dbReference type="Proteomes" id="UP000007519">
    <property type="component" value="Chromosome"/>
</dbReference>
<reference evidence="2 3" key="1">
    <citation type="journal article" date="2012" name="Stand. Genomic Sci.">
        <title>Complete genome sequencing and analysis of Saprospira grandis str. Lewin, a predatory marine bacterium.</title>
        <authorList>
            <person name="Saw J.H."/>
            <person name="Yuryev A."/>
            <person name="Kanbe M."/>
            <person name="Hou S."/>
            <person name="Young A.G."/>
            <person name="Aizawa S."/>
            <person name="Alam M."/>
        </authorList>
    </citation>
    <scope>NUCLEOTIDE SEQUENCE [LARGE SCALE GENOMIC DNA]</scope>
    <source>
        <strain evidence="2 3">Lewin</strain>
    </source>
</reference>
<gene>
    <name evidence="2" type="ordered locus">SGRA_2871</name>
</gene>
<evidence type="ECO:0000313" key="2">
    <source>
        <dbReference type="EMBL" id="AFC25599.1"/>
    </source>
</evidence>
<dbReference type="KEGG" id="sgn:SGRA_2871"/>
<organism evidence="2 3">
    <name type="scientific">Saprospira grandis (strain Lewin)</name>
    <dbReference type="NCBI Taxonomy" id="984262"/>
    <lineage>
        <taxon>Bacteria</taxon>
        <taxon>Pseudomonadati</taxon>
        <taxon>Bacteroidota</taxon>
        <taxon>Saprospiria</taxon>
        <taxon>Saprospirales</taxon>
        <taxon>Saprospiraceae</taxon>
        <taxon>Saprospira</taxon>
    </lineage>
</organism>
<accession>H6LAK6</accession>
<dbReference type="STRING" id="984262.SGRA_2871"/>
<protein>
    <submittedName>
        <fullName evidence="2">Uncharacterized protein</fullName>
    </submittedName>
</protein>
<feature type="region of interest" description="Disordered" evidence="1">
    <location>
        <begin position="1"/>
        <end position="45"/>
    </location>
</feature>
<sequence length="45" mass="4984">MSAAERVPRRGRPKAGAACLQGRADLRAPQHSDPPEGRDSPYYKY</sequence>